<dbReference type="InterPro" id="IPR036388">
    <property type="entry name" value="WH-like_DNA-bd_sf"/>
</dbReference>
<dbReference type="Gene3D" id="1.10.10.10">
    <property type="entry name" value="Winged helix-like DNA-binding domain superfamily/Winged helix DNA-binding domain"/>
    <property type="match status" value="1"/>
</dbReference>
<comment type="caution">
    <text evidence="1">The sequence shown here is derived from an EMBL/GenBank/DDBJ whole genome shotgun (WGS) entry which is preliminary data.</text>
</comment>
<evidence type="ECO:0000313" key="1">
    <source>
        <dbReference type="EMBL" id="MXQ14050.1"/>
    </source>
</evidence>
<organism evidence="1 2">
    <name type="scientific">Microvirga makkahensis</name>
    <dbReference type="NCBI Taxonomy" id="1128670"/>
    <lineage>
        <taxon>Bacteria</taxon>
        <taxon>Pseudomonadati</taxon>
        <taxon>Pseudomonadota</taxon>
        <taxon>Alphaproteobacteria</taxon>
        <taxon>Hyphomicrobiales</taxon>
        <taxon>Methylobacteriaceae</taxon>
        <taxon>Microvirga</taxon>
    </lineage>
</organism>
<reference evidence="1 2" key="2">
    <citation type="submission" date="2020-01" db="EMBL/GenBank/DDBJ databases">
        <title>Microvirga sp. nov., an arsenate reduction bacterium isolated from Tibet hotspring sediments.</title>
        <authorList>
            <person name="Xian W.-D."/>
            <person name="Li W.-J."/>
        </authorList>
    </citation>
    <scope>NUCLEOTIDE SEQUENCE [LARGE SCALE GENOMIC DNA]</scope>
    <source>
        <strain evidence="1 2">KCTC 23863</strain>
    </source>
</reference>
<sequence>MIRRVIEHGQSAGEIARDSGISERTARKWLARLSP</sequence>
<evidence type="ECO:0000313" key="2">
    <source>
        <dbReference type="Proteomes" id="UP000436483"/>
    </source>
</evidence>
<keyword evidence="2" id="KW-1185">Reference proteome</keyword>
<reference evidence="1 2" key="1">
    <citation type="submission" date="2019-12" db="EMBL/GenBank/DDBJ databases">
        <authorList>
            <person name="Yuan C.-G."/>
        </authorList>
    </citation>
    <scope>NUCLEOTIDE SEQUENCE [LARGE SCALE GENOMIC DNA]</scope>
    <source>
        <strain evidence="1 2">KCTC 23863</strain>
    </source>
</reference>
<dbReference type="AlphaFoldDB" id="A0A7X3MW55"/>
<gene>
    <name evidence="1" type="ORF">GR328_21835</name>
</gene>
<proteinExistence type="predicted"/>
<accession>A0A7X3MW55</accession>
<protein>
    <submittedName>
        <fullName evidence="1">Helix-turn-helix domain-containing protein</fullName>
    </submittedName>
</protein>
<dbReference type="EMBL" id="WURB01000025">
    <property type="protein sequence ID" value="MXQ14050.1"/>
    <property type="molecule type" value="Genomic_DNA"/>
</dbReference>
<dbReference type="OrthoDB" id="8005085at2"/>
<name>A0A7X3MW55_9HYPH</name>
<dbReference type="Pfam" id="PF13384">
    <property type="entry name" value="HTH_23"/>
    <property type="match status" value="1"/>
</dbReference>
<dbReference type="Proteomes" id="UP000436483">
    <property type="component" value="Unassembled WGS sequence"/>
</dbReference>